<dbReference type="InterPro" id="IPR011701">
    <property type="entry name" value="MFS"/>
</dbReference>
<dbReference type="KEGG" id="aplc:110973309"/>
<name>A0A8B7XHV6_ACAPL</name>
<feature type="transmembrane region" description="Helical" evidence="2">
    <location>
        <begin position="53"/>
        <end position="74"/>
    </location>
</feature>
<dbReference type="InterPro" id="IPR036259">
    <property type="entry name" value="MFS_trans_sf"/>
</dbReference>
<feature type="transmembrane region" description="Helical" evidence="2">
    <location>
        <begin position="304"/>
        <end position="324"/>
    </location>
</feature>
<organism evidence="4 5">
    <name type="scientific">Acanthaster planci</name>
    <name type="common">Crown-of-thorns starfish</name>
    <dbReference type="NCBI Taxonomy" id="133434"/>
    <lineage>
        <taxon>Eukaryota</taxon>
        <taxon>Metazoa</taxon>
        <taxon>Echinodermata</taxon>
        <taxon>Eleutherozoa</taxon>
        <taxon>Asterozoa</taxon>
        <taxon>Asteroidea</taxon>
        <taxon>Valvatacea</taxon>
        <taxon>Valvatida</taxon>
        <taxon>Acanthasteridae</taxon>
        <taxon>Acanthaster</taxon>
    </lineage>
</organism>
<evidence type="ECO:0000259" key="3">
    <source>
        <dbReference type="PROSITE" id="PS50850"/>
    </source>
</evidence>
<evidence type="ECO:0000313" key="5">
    <source>
        <dbReference type="RefSeq" id="XP_022079697.1"/>
    </source>
</evidence>
<feature type="transmembrane region" description="Helical" evidence="2">
    <location>
        <begin position="369"/>
        <end position="388"/>
    </location>
</feature>
<comment type="subcellular location">
    <subcellularLocation>
        <location evidence="1">Membrane</location>
        <topology evidence="1">Multi-pass membrane protein</topology>
    </subcellularLocation>
</comment>
<dbReference type="InterPro" id="IPR050327">
    <property type="entry name" value="Proton-linked_MCT"/>
</dbReference>
<evidence type="ECO:0000313" key="4">
    <source>
        <dbReference type="Proteomes" id="UP000694845"/>
    </source>
</evidence>
<accession>A0A8B7XHV6</accession>
<dbReference type="RefSeq" id="XP_022079697.1">
    <property type="nucleotide sequence ID" value="XM_022224005.1"/>
</dbReference>
<feature type="transmembrane region" description="Helical" evidence="2">
    <location>
        <begin position="274"/>
        <end position="292"/>
    </location>
</feature>
<dbReference type="OMA" id="CANSIPC"/>
<dbReference type="AlphaFoldDB" id="A0A8B7XHV6"/>
<feature type="transmembrane region" description="Helical" evidence="2">
    <location>
        <begin position="400"/>
        <end position="422"/>
    </location>
</feature>
<reference evidence="5" key="1">
    <citation type="submission" date="2025-08" db="UniProtKB">
        <authorList>
            <consortium name="RefSeq"/>
        </authorList>
    </citation>
    <scope>IDENTIFICATION</scope>
</reference>
<feature type="transmembrane region" description="Helical" evidence="2">
    <location>
        <begin position="336"/>
        <end position="357"/>
    </location>
</feature>
<dbReference type="Gene3D" id="1.20.1250.20">
    <property type="entry name" value="MFS general substrate transporter like domains"/>
    <property type="match status" value="2"/>
</dbReference>
<feature type="transmembrane region" description="Helical" evidence="2">
    <location>
        <begin position="171"/>
        <end position="192"/>
    </location>
</feature>
<keyword evidence="2" id="KW-1133">Transmembrane helix</keyword>
<evidence type="ECO:0000256" key="1">
    <source>
        <dbReference type="ARBA" id="ARBA00004141"/>
    </source>
</evidence>
<gene>
    <name evidence="5" type="primary">LOC110973309</name>
</gene>
<keyword evidence="2" id="KW-0472">Membrane</keyword>
<proteinExistence type="predicted"/>
<keyword evidence="2" id="KW-0812">Transmembrane</keyword>
<keyword evidence="4" id="KW-1185">Reference proteome</keyword>
<dbReference type="PANTHER" id="PTHR11360">
    <property type="entry name" value="MONOCARBOXYLATE TRANSPORTER"/>
    <property type="match status" value="1"/>
</dbReference>
<dbReference type="InterPro" id="IPR020846">
    <property type="entry name" value="MFS_dom"/>
</dbReference>
<dbReference type="PROSITE" id="PS50850">
    <property type="entry name" value="MFS"/>
    <property type="match status" value="1"/>
</dbReference>
<feature type="transmembrane region" description="Helical" evidence="2">
    <location>
        <begin position="21"/>
        <end position="41"/>
    </location>
</feature>
<dbReference type="GeneID" id="110973309"/>
<feature type="transmembrane region" description="Helical" evidence="2">
    <location>
        <begin position="106"/>
        <end position="127"/>
    </location>
</feature>
<feature type="domain" description="Major facilitator superfamily (MFS) profile" evidence="3">
    <location>
        <begin position="19"/>
        <end position="424"/>
    </location>
</feature>
<evidence type="ECO:0000256" key="2">
    <source>
        <dbReference type="SAM" id="Phobius"/>
    </source>
</evidence>
<feature type="transmembrane region" description="Helical" evidence="2">
    <location>
        <begin position="139"/>
        <end position="159"/>
    </location>
</feature>
<feature type="transmembrane region" description="Helical" evidence="2">
    <location>
        <begin position="81"/>
        <end position="100"/>
    </location>
</feature>
<dbReference type="GO" id="GO:0008028">
    <property type="term" value="F:monocarboxylic acid transmembrane transporter activity"/>
    <property type="evidence" value="ECO:0007669"/>
    <property type="project" value="TreeGrafter"/>
</dbReference>
<sequence>MTIDSRVEAREFNTTGWVLMLLNFCVNMLWGCTFKSIGVLLPVLTDQFSADTWIIGTVASLTSVAADVSGLLAAPLENKFATRWVLTMSALMVSLGWFVVSFATSVVHIAGSLIVFVGAGMGILNVLSKAFLARHFRKNTTLAYGLSNTGNAVALLVFAPMTQLFLDTYGWRGATLLVAGVCANSIPCAALVRVTKKSSYQPLSCSNEDETASLETKSCHSYIGTLCAGLWKVAGFGIVFELNFIILYLCRFSMNIAYNSWMVYFVPHLQAKGFSPQVAAALCVPPAIAYFIGTSVWAPFIDRGLVRCSSGIVISSLVLAASFIVDPWVDGDVGTAVNNVLFGLSISALYTLGDILTKERFGMDRLTSVFAWVRAFGFLPRLLGGFFPGWMYDTTGTYDVAYVVIGSSSILTLIPLVVQQLWKSHLEKRSQSA</sequence>
<dbReference type="GO" id="GO:0016020">
    <property type="term" value="C:membrane"/>
    <property type="evidence" value="ECO:0007669"/>
    <property type="project" value="UniProtKB-SubCell"/>
</dbReference>
<dbReference type="SUPFAM" id="SSF103473">
    <property type="entry name" value="MFS general substrate transporter"/>
    <property type="match status" value="1"/>
</dbReference>
<feature type="transmembrane region" description="Helical" evidence="2">
    <location>
        <begin position="233"/>
        <end position="254"/>
    </location>
</feature>
<dbReference type="Pfam" id="PF07690">
    <property type="entry name" value="MFS_1"/>
    <property type="match status" value="1"/>
</dbReference>
<dbReference type="OrthoDB" id="5667at2759"/>
<dbReference type="PANTHER" id="PTHR11360:SF303">
    <property type="entry name" value="MAJOR FACILITATOR SUPERFAMILY (MFS) PROFILE DOMAIN-CONTAINING PROTEIN"/>
    <property type="match status" value="1"/>
</dbReference>
<dbReference type="Proteomes" id="UP000694845">
    <property type="component" value="Unplaced"/>
</dbReference>
<protein>
    <submittedName>
        <fullName evidence="5">Monocarboxylate transporter 12-like</fullName>
    </submittedName>
</protein>